<comment type="function">
    <text evidence="12">Acts as a transcriptional regulator. Probably redox-responsive. The apo- but not holo-form probably binds DNA.</text>
</comment>
<comment type="PTM">
    <text evidence="12">Upon Fe-S cluster removal intramolecular disulfide bonds are formed.</text>
</comment>
<comment type="similarity">
    <text evidence="2 12">Belongs to the WhiB family.</text>
</comment>
<evidence type="ECO:0000256" key="6">
    <source>
        <dbReference type="ARBA" id="ARBA00023004"/>
    </source>
</evidence>
<protein>
    <recommendedName>
        <fullName evidence="12">Transcriptional regulator WhiB</fullName>
    </recommendedName>
</protein>
<evidence type="ECO:0000313" key="15">
    <source>
        <dbReference type="Proteomes" id="UP001056336"/>
    </source>
</evidence>
<keyword evidence="7 12" id="KW-0411">Iron-sulfur</keyword>
<feature type="binding site" evidence="12">
    <location>
        <position position="62"/>
    </location>
    <ligand>
        <name>[4Fe-4S] cluster</name>
        <dbReference type="ChEBI" id="CHEBI:49883"/>
    </ligand>
</feature>
<evidence type="ECO:0000256" key="1">
    <source>
        <dbReference type="ARBA" id="ARBA00004496"/>
    </source>
</evidence>
<name>A0ABY4QXB8_9ACTN</name>
<evidence type="ECO:0000256" key="4">
    <source>
        <dbReference type="ARBA" id="ARBA00022490"/>
    </source>
</evidence>
<keyword evidence="3 12" id="KW-0004">4Fe-4S</keyword>
<dbReference type="Pfam" id="PF02467">
    <property type="entry name" value="Whib"/>
    <property type="match status" value="1"/>
</dbReference>
<feature type="binding site" evidence="12">
    <location>
        <position position="56"/>
    </location>
    <ligand>
        <name>[4Fe-4S] cluster</name>
        <dbReference type="ChEBI" id="CHEBI:49883"/>
    </ligand>
</feature>
<keyword evidence="9 12" id="KW-0238">DNA-binding</keyword>
<keyword evidence="15" id="KW-1185">Reference proteome</keyword>
<dbReference type="PANTHER" id="PTHR38839">
    <property type="entry name" value="TRANSCRIPTIONAL REGULATOR WHID-RELATED"/>
    <property type="match status" value="1"/>
</dbReference>
<keyword evidence="10 12" id="KW-1015">Disulfide bond</keyword>
<feature type="domain" description="4Fe-4S Wbl-type" evidence="13">
    <location>
        <begin position="22"/>
        <end position="86"/>
    </location>
</feature>
<evidence type="ECO:0000256" key="12">
    <source>
        <dbReference type="HAMAP-Rule" id="MF_01479"/>
    </source>
</evidence>
<keyword evidence="8 12" id="KW-0805">Transcription regulation</keyword>
<organism evidence="14 15">
    <name type="scientific">Jatrophihabitans telluris</name>
    <dbReference type="NCBI Taxonomy" id="2038343"/>
    <lineage>
        <taxon>Bacteria</taxon>
        <taxon>Bacillati</taxon>
        <taxon>Actinomycetota</taxon>
        <taxon>Actinomycetes</taxon>
        <taxon>Jatrophihabitantales</taxon>
        <taxon>Jatrophihabitantaceae</taxon>
        <taxon>Jatrophihabitans</taxon>
    </lineage>
</organism>
<reference evidence="14" key="2">
    <citation type="submission" date="2022-05" db="EMBL/GenBank/DDBJ databases">
        <authorList>
            <person name="Kim J.-S."/>
            <person name="Lee K."/>
            <person name="Suh M."/>
            <person name="Eom M."/>
            <person name="Kim J.-S."/>
            <person name="Kim D.-S."/>
            <person name="Ko S.-H."/>
            <person name="Shin Y."/>
            <person name="Lee J.-S."/>
        </authorList>
    </citation>
    <scope>NUCLEOTIDE SEQUENCE</scope>
    <source>
        <strain evidence="14">N237</strain>
    </source>
</reference>
<comment type="cofactor">
    <cofactor evidence="12">
        <name>[4Fe-4S] cluster</name>
        <dbReference type="ChEBI" id="CHEBI:49883"/>
    </cofactor>
    <text evidence="12">Binds 1 [4Fe-4S] cluster per subunit. Following nitrosylation of the [4Fe-4S] cluster binds 1 [4Fe-8(NO)] cluster per subunit.</text>
</comment>
<evidence type="ECO:0000313" key="14">
    <source>
        <dbReference type="EMBL" id="UQX87902.1"/>
    </source>
</evidence>
<feature type="binding site" evidence="12">
    <location>
        <position position="53"/>
    </location>
    <ligand>
        <name>[4Fe-4S] cluster</name>
        <dbReference type="ChEBI" id="CHEBI:49883"/>
    </ligand>
</feature>
<keyword evidence="11 12" id="KW-0804">Transcription</keyword>
<evidence type="ECO:0000256" key="2">
    <source>
        <dbReference type="ARBA" id="ARBA00006597"/>
    </source>
</evidence>
<dbReference type="PROSITE" id="PS51674">
    <property type="entry name" value="4FE4S_WBL"/>
    <property type="match status" value="1"/>
</dbReference>
<reference evidence="14" key="1">
    <citation type="journal article" date="2018" name="Int. J. Syst. Evol. Microbiol.">
        <title>Jatrophihabitans telluris sp. nov., isolated from sediment soil of lava forest wetlands and the emended description of the genus Jatrophihabitans.</title>
        <authorList>
            <person name="Lee K.C."/>
            <person name="Suh M.K."/>
            <person name="Eom M.K."/>
            <person name="Kim K.K."/>
            <person name="Kim J.S."/>
            <person name="Kim D.S."/>
            <person name="Ko S.H."/>
            <person name="Shin Y.K."/>
            <person name="Lee J.S."/>
        </authorList>
    </citation>
    <scope>NUCLEOTIDE SEQUENCE</scope>
    <source>
        <strain evidence="14">N237</strain>
    </source>
</reference>
<accession>A0ABY4QXB8</accession>
<evidence type="ECO:0000256" key="11">
    <source>
        <dbReference type="ARBA" id="ARBA00023163"/>
    </source>
</evidence>
<evidence type="ECO:0000256" key="8">
    <source>
        <dbReference type="ARBA" id="ARBA00023015"/>
    </source>
</evidence>
<comment type="PTM">
    <text evidence="12">The Fe-S cluster can be nitrosylated by nitric oxide (NO).</text>
</comment>
<dbReference type="EMBL" id="CP097332">
    <property type="protein sequence ID" value="UQX87902.1"/>
    <property type="molecule type" value="Genomic_DNA"/>
</dbReference>
<evidence type="ECO:0000256" key="9">
    <source>
        <dbReference type="ARBA" id="ARBA00023125"/>
    </source>
</evidence>
<dbReference type="Proteomes" id="UP001056336">
    <property type="component" value="Chromosome"/>
</dbReference>
<gene>
    <name evidence="12" type="primary">whiB</name>
    <name evidence="14" type="ORF">M6D93_16575</name>
</gene>
<evidence type="ECO:0000256" key="3">
    <source>
        <dbReference type="ARBA" id="ARBA00022485"/>
    </source>
</evidence>
<evidence type="ECO:0000256" key="5">
    <source>
        <dbReference type="ARBA" id="ARBA00022723"/>
    </source>
</evidence>
<dbReference type="RefSeq" id="WP_249770885.1">
    <property type="nucleotide sequence ID" value="NZ_CP097332.1"/>
</dbReference>
<evidence type="ECO:0000256" key="7">
    <source>
        <dbReference type="ARBA" id="ARBA00023014"/>
    </source>
</evidence>
<keyword evidence="6 12" id="KW-0408">Iron</keyword>
<dbReference type="PANTHER" id="PTHR38839:SF5">
    <property type="entry name" value="TRANSCRIPTIONAL REGULATOR WHID"/>
    <property type="match status" value="1"/>
</dbReference>
<dbReference type="HAMAP" id="MF_01479">
    <property type="entry name" value="WhiB"/>
    <property type="match status" value="1"/>
</dbReference>
<proteinExistence type="inferred from homology"/>
<evidence type="ECO:0000256" key="10">
    <source>
        <dbReference type="ARBA" id="ARBA00023157"/>
    </source>
</evidence>
<dbReference type="InterPro" id="IPR003482">
    <property type="entry name" value="Whib"/>
</dbReference>
<keyword evidence="5 12" id="KW-0479">Metal-binding</keyword>
<keyword evidence="4 12" id="KW-0963">Cytoplasm</keyword>
<sequence length="94" mass="10623">MADVSRLPAPRASDWEWQLHGACRGLDSATFFHPENERGPSRARRERMAKEVCARCPVTEACLNWALQTREPYGVWGGRSTEERAQLIKVAEPA</sequence>
<dbReference type="InterPro" id="IPR034768">
    <property type="entry name" value="4FE4S_WBL"/>
</dbReference>
<feature type="binding site" evidence="12">
    <location>
        <position position="23"/>
    </location>
    <ligand>
        <name>[4Fe-4S] cluster</name>
        <dbReference type="ChEBI" id="CHEBI:49883"/>
    </ligand>
</feature>
<comment type="subcellular location">
    <subcellularLocation>
        <location evidence="1 12">Cytoplasm</location>
    </subcellularLocation>
</comment>
<evidence type="ECO:0000259" key="13">
    <source>
        <dbReference type="PROSITE" id="PS51674"/>
    </source>
</evidence>